<sequence length="442" mass="49485">MMFLSPVVLFAAAACAFPIDFNSKPYDQQALDQFNVLRFLGTASPYVQQPGHGIDPDVPYGCELEQVVFIARHGERYPTKSKGESIEKGLKRIRYNITDDLNGPLSFLPSYDFSGLDPERYDDETFKGPYAGLGDMYKFGEAFRNTYDHLVSDDADDLVFYTASQERVVVSARKFAEGFLGKKIDNSSLVIIDEDDENLGANSLTPITSCRNYNKTLNDDLIDTLSDDYLKTTAKRLNKETPGLNLTTKEVEALFNYCGFDLTTAGKSAICEIFTTDELLARSYANDVDYYYHKGPGYNLSVPVGSVFVNAVIDLFKDDTRNLTMTFAHDTDIFFIVSTLGIYDGELPLDHQSFNHLWKVSNINPMGSRLIFEKLQCSNESYVRVKHNDAVIPITSISSGPGYSCTVDEFEKYIEDRLNGVTYAEACGNPDDLPAELNFLLD</sequence>
<reference evidence="9 10" key="1">
    <citation type="journal article" date="2016" name="Proc. Natl. Acad. Sci. U.S.A.">
        <title>Comparative genomics of biotechnologically important yeasts.</title>
        <authorList>
            <person name="Riley R."/>
            <person name="Haridas S."/>
            <person name="Wolfe K.H."/>
            <person name="Lopes M.R."/>
            <person name="Hittinger C.T."/>
            <person name="Goeker M."/>
            <person name="Salamov A.A."/>
            <person name="Wisecaver J.H."/>
            <person name="Long T.M."/>
            <person name="Calvey C.H."/>
            <person name="Aerts A.L."/>
            <person name="Barry K.W."/>
            <person name="Choi C."/>
            <person name="Clum A."/>
            <person name="Coughlan A.Y."/>
            <person name="Deshpande S."/>
            <person name="Douglass A.P."/>
            <person name="Hanson S.J."/>
            <person name="Klenk H.-P."/>
            <person name="LaButti K.M."/>
            <person name="Lapidus A."/>
            <person name="Lindquist E.A."/>
            <person name="Lipzen A.M."/>
            <person name="Meier-Kolthoff J.P."/>
            <person name="Ohm R.A."/>
            <person name="Otillar R.P."/>
            <person name="Pangilinan J.L."/>
            <person name="Peng Y."/>
            <person name="Rokas A."/>
            <person name="Rosa C.A."/>
            <person name="Scheuner C."/>
            <person name="Sibirny A.A."/>
            <person name="Slot J.C."/>
            <person name="Stielow J.B."/>
            <person name="Sun H."/>
            <person name="Kurtzman C.P."/>
            <person name="Blackwell M."/>
            <person name="Grigoriev I.V."/>
            <person name="Jeffries T.W."/>
        </authorList>
    </citation>
    <scope>NUCLEOTIDE SEQUENCE [LARGE SCALE GENOMIC DNA]</scope>
    <source>
        <strain evidence="10">ATCC 18201 / CBS 1600 / BCRC 20928 / JCM 3617 / NBRC 0987 / NRRL Y-1542</strain>
    </source>
</reference>
<feature type="disulfide bond" evidence="7">
    <location>
        <begin position="258"/>
        <end position="271"/>
    </location>
</feature>
<comment type="catalytic activity">
    <reaction evidence="1">
        <text>a phosphate monoester + H2O = an alcohol + phosphate</text>
        <dbReference type="Rhea" id="RHEA:15017"/>
        <dbReference type="ChEBI" id="CHEBI:15377"/>
        <dbReference type="ChEBI" id="CHEBI:30879"/>
        <dbReference type="ChEBI" id="CHEBI:43474"/>
        <dbReference type="ChEBI" id="CHEBI:67140"/>
        <dbReference type="EC" id="3.1.3.2"/>
    </reaction>
</comment>
<dbReference type="PIRSF" id="PIRSF000894">
    <property type="entry name" value="Acid_phosphatase"/>
    <property type="match status" value="1"/>
</dbReference>
<keyword evidence="8" id="KW-0732">Signal</keyword>
<evidence type="ECO:0000256" key="8">
    <source>
        <dbReference type="SAM" id="SignalP"/>
    </source>
</evidence>
<dbReference type="PANTHER" id="PTHR20963">
    <property type="entry name" value="MULTIPLE INOSITOL POLYPHOSPHATE PHOSPHATASE-RELATED"/>
    <property type="match status" value="1"/>
</dbReference>
<dbReference type="OMA" id="RGYSPFC"/>
<dbReference type="EC" id="3.1.3.2" evidence="3"/>
<keyword evidence="4" id="KW-0378">Hydrolase</keyword>
<dbReference type="CDD" id="cd07061">
    <property type="entry name" value="HP_HAP_like"/>
    <property type="match status" value="1"/>
</dbReference>
<evidence type="ECO:0000256" key="3">
    <source>
        <dbReference type="ARBA" id="ARBA00012646"/>
    </source>
</evidence>
<keyword evidence="10" id="KW-1185">Reference proteome</keyword>
<dbReference type="InterPro" id="IPR000560">
    <property type="entry name" value="His_Pase_clade-2"/>
</dbReference>
<dbReference type="EMBL" id="KV453928">
    <property type="protein sequence ID" value="ODV74241.1"/>
    <property type="molecule type" value="Genomic_DNA"/>
</dbReference>
<proteinExistence type="inferred from homology"/>
<evidence type="ECO:0000256" key="7">
    <source>
        <dbReference type="PIRSR" id="PIRSR000894-2"/>
    </source>
</evidence>
<evidence type="ECO:0000313" key="10">
    <source>
        <dbReference type="Proteomes" id="UP000094389"/>
    </source>
</evidence>
<feature type="signal peptide" evidence="8">
    <location>
        <begin position="1"/>
        <end position="16"/>
    </location>
</feature>
<dbReference type="Pfam" id="PF00328">
    <property type="entry name" value="His_Phos_2"/>
    <property type="match status" value="1"/>
</dbReference>
<dbReference type="InterPro" id="IPR016274">
    <property type="entry name" value="Histidine_acid_Pase_euk"/>
</dbReference>
<dbReference type="GO" id="GO:0003993">
    <property type="term" value="F:acid phosphatase activity"/>
    <property type="evidence" value="ECO:0007669"/>
    <property type="project" value="UniProtKB-EC"/>
</dbReference>
<dbReference type="SUPFAM" id="SSF53254">
    <property type="entry name" value="Phosphoglycerate mutase-like"/>
    <property type="match status" value="1"/>
</dbReference>
<evidence type="ECO:0000256" key="6">
    <source>
        <dbReference type="PIRSR" id="PIRSR000894-1"/>
    </source>
</evidence>
<feature type="active site" description="Proton donor" evidence="6">
    <location>
        <position position="330"/>
    </location>
</feature>
<keyword evidence="5" id="KW-0325">Glycoprotein</keyword>
<evidence type="ECO:0000313" key="9">
    <source>
        <dbReference type="EMBL" id="ODV74241.1"/>
    </source>
</evidence>
<dbReference type="PROSITE" id="PS00616">
    <property type="entry name" value="HIS_ACID_PHOSPHAT_1"/>
    <property type="match status" value="1"/>
</dbReference>
<evidence type="ECO:0000256" key="2">
    <source>
        <dbReference type="ARBA" id="ARBA00005375"/>
    </source>
</evidence>
<dbReference type="GO" id="GO:0009277">
    <property type="term" value="C:fungal-type cell wall"/>
    <property type="evidence" value="ECO:0007669"/>
    <property type="project" value="TreeGrafter"/>
</dbReference>
<feature type="chain" id="PRO_5009162619" description="acid phosphatase" evidence="8">
    <location>
        <begin position="17"/>
        <end position="442"/>
    </location>
</feature>
<keyword evidence="7" id="KW-1015">Disulfide bond</keyword>
<dbReference type="OrthoDB" id="6509975at2759"/>
<dbReference type="InterPro" id="IPR033379">
    <property type="entry name" value="Acid_Pase_AS"/>
</dbReference>
<gene>
    <name evidence="9" type="ORF">CYBJADRAFT_172228</name>
</gene>
<dbReference type="GeneID" id="30990703"/>
<organism evidence="9 10">
    <name type="scientific">Cyberlindnera jadinii (strain ATCC 18201 / CBS 1600 / BCRC 20928 / JCM 3617 / NBRC 0987 / NRRL Y-1542)</name>
    <name type="common">Torula yeast</name>
    <name type="synonym">Candida utilis</name>
    <dbReference type="NCBI Taxonomy" id="983966"/>
    <lineage>
        <taxon>Eukaryota</taxon>
        <taxon>Fungi</taxon>
        <taxon>Dikarya</taxon>
        <taxon>Ascomycota</taxon>
        <taxon>Saccharomycotina</taxon>
        <taxon>Saccharomycetes</taxon>
        <taxon>Phaffomycetales</taxon>
        <taxon>Phaffomycetaceae</taxon>
        <taxon>Cyberlindnera</taxon>
    </lineage>
</organism>
<dbReference type="STRING" id="983966.A0A1E4S416"/>
<feature type="disulfide bond" evidence="7">
    <location>
        <begin position="62"/>
        <end position="377"/>
    </location>
</feature>
<feature type="active site" description="Nucleophile" evidence="6">
    <location>
        <position position="73"/>
    </location>
</feature>
<dbReference type="AlphaFoldDB" id="A0A1E4S416"/>
<evidence type="ECO:0000256" key="5">
    <source>
        <dbReference type="ARBA" id="ARBA00023180"/>
    </source>
</evidence>
<accession>A0A1E4S416</accession>
<dbReference type="PANTHER" id="PTHR20963:SF18">
    <property type="entry name" value="ACID PHOSPHATASE PHO11-RELATED"/>
    <property type="match status" value="1"/>
</dbReference>
<name>A0A1E4S416_CYBJN</name>
<evidence type="ECO:0000256" key="1">
    <source>
        <dbReference type="ARBA" id="ARBA00000032"/>
    </source>
</evidence>
<evidence type="ECO:0000256" key="4">
    <source>
        <dbReference type="ARBA" id="ARBA00022801"/>
    </source>
</evidence>
<dbReference type="InterPro" id="IPR029033">
    <property type="entry name" value="His_PPase_superfam"/>
</dbReference>
<protein>
    <recommendedName>
        <fullName evidence="3">acid phosphatase</fullName>
        <ecNumber evidence="3">3.1.3.2</ecNumber>
    </recommendedName>
</protein>
<dbReference type="Gene3D" id="3.40.50.1240">
    <property type="entry name" value="Phosphoglycerate mutase-like"/>
    <property type="match status" value="1"/>
</dbReference>
<dbReference type="RefSeq" id="XP_020071280.1">
    <property type="nucleotide sequence ID" value="XM_020216307.1"/>
</dbReference>
<comment type="similarity">
    <text evidence="2">Belongs to the histidine acid phosphatase family.</text>
</comment>
<dbReference type="Proteomes" id="UP000094389">
    <property type="component" value="Unassembled WGS sequence"/>
</dbReference>